<dbReference type="InterPro" id="IPR015421">
    <property type="entry name" value="PyrdxlP-dep_Trfase_major"/>
</dbReference>
<dbReference type="EMBL" id="MWPZ01000015">
    <property type="protein sequence ID" value="TIC89512.1"/>
    <property type="molecule type" value="Genomic_DNA"/>
</dbReference>
<dbReference type="Gene3D" id="3.90.1150.10">
    <property type="entry name" value="Aspartate Aminotransferase, domain 1"/>
    <property type="match status" value="1"/>
</dbReference>
<proteinExistence type="inferred from homology"/>
<dbReference type="PANTHER" id="PTHR43510:SF1">
    <property type="entry name" value="AMINOTRANSFERASE FUNCTION, HYPOTHETICAL (EUROFUNG)"/>
    <property type="match status" value="1"/>
</dbReference>
<dbReference type="Proteomes" id="UP000305883">
    <property type="component" value="Unassembled WGS sequence"/>
</dbReference>
<dbReference type="SUPFAM" id="SSF53383">
    <property type="entry name" value="PLP-dependent transferases"/>
    <property type="match status" value="1"/>
</dbReference>
<reference evidence="4 5" key="1">
    <citation type="journal article" date="2019" name="Genome Biol. Evol.">
        <title>Genomic Plasticity Mediated by Transposable Elements in the Plant Pathogenic Fungus Colletotrichum higginsianum.</title>
        <authorList>
            <person name="Tsushima A."/>
            <person name="Gan P."/>
            <person name="Kumakura N."/>
            <person name="Narusaka M."/>
            <person name="Takano Y."/>
            <person name="Narusaka Y."/>
            <person name="Shirasu K."/>
        </authorList>
    </citation>
    <scope>NUCLEOTIDE SEQUENCE [LARGE SCALE GENOMIC DNA]</scope>
    <source>
        <strain evidence="4 5">MAFF305635-RFP</strain>
    </source>
</reference>
<evidence type="ECO:0000313" key="5">
    <source>
        <dbReference type="Proteomes" id="UP000305883"/>
    </source>
</evidence>
<gene>
    <name evidence="4" type="ORF">CH35J_012825</name>
</gene>
<name>A0A4T0VCA0_9PEZI</name>
<evidence type="ECO:0000313" key="4">
    <source>
        <dbReference type="EMBL" id="TIC89512.1"/>
    </source>
</evidence>
<dbReference type="PANTHER" id="PTHR43510">
    <property type="entry name" value="AMINOTRANSFERASE FUNCTION, HYPOTHETICAL (EUROFUNG)"/>
    <property type="match status" value="1"/>
</dbReference>
<dbReference type="CDD" id="cd00609">
    <property type="entry name" value="AAT_like"/>
    <property type="match status" value="1"/>
</dbReference>
<dbReference type="OrthoDB" id="7042322at2759"/>
<dbReference type="InterPro" id="IPR015424">
    <property type="entry name" value="PyrdxlP-dep_Trfase"/>
</dbReference>
<feature type="domain" description="Aminotransferase class I/classII large" evidence="3">
    <location>
        <begin position="52"/>
        <end position="387"/>
    </location>
</feature>
<dbReference type="Gene3D" id="3.40.640.10">
    <property type="entry name" value="Type I PLP-dependent aspartate aminotransferase-like (Major domain)"/>
    <property type="match status" value="1"/>
</dbReference>
<accession>A0A4T0VCA0</accession>
<dbReference type="GO" id="GO:0030170">
    <property type="term" value="F:pyridoxal phosphate binding"/>
    <property type="evidence" value="ECO:0007669"/>
    <property type="project" value="InterPro"/>
</dbReference>
<organism evidence="4 5">
    <name type="scientific">Colletotrichum higginsianum</name>
    <dbReference type="NCBI Taxonomy" id="80884"/>
    <lineage>
        <taxon>Eukaryota</taxon>
        <taxon>Fungi</taxon>
        <taxon>Dikarya</taxon>
        <taxon>Ascomycota</taxon>
        <taxon>Pezizomycotina</taxon>
        <taxon>Sordariomycetes</taxon>
        <taxon>Hypocreomycetidae</taxon>
        <taxon>Glomerellales</taxon>
        <taxon>Glomerellaceae</taxon>
        <taxon>Colletotrichum</taxon>
        <taxon>Colletotrichum destructivum species complex</taxon>
    </lineage>
</organism>
<evidence type="ECO:0000256" key="2">
    <source>
        <dbReference type="ARBA" id="ARBA00022898"/>
    </source>
</evidence>
<dbReference type="InterPro" id="IPR004838">
    <property type="entry name" value="NHTrfase_class1_PyrdxlP-BS"/>
</dbReference>
<comment type="similarity">
    <text evidence="1">Belongs to the class-I pyridoxal-phosphate-dependent aminotransferase family.</text>
</comment>
<dbReference type="InterPro" id="IPR004839">
    <property type="entry name" value="Aminotransferase_I/II_large"/>
</dbReference>
<dbReference type="InterPro" id="IPR015422">
    <property type="entry name" value="PyrdxlP-dep_Trfase_small"/>
</dbReference>
<keyword evidence="2" id="KW-0663">Pyridoxal phosphate</keyword>
<comment type="caution">
    <text evidence="4">The sequence shown here is derived from an EMBL/GenBank/DDBJ whole genome shotgun (WGS) entry which is preliminary data.</text>
</comment>
<dbReference type="GO" id="GO:0003824">
    <property type="term" value="F:catalytic activity"/>
    <property type="evidence" value="ECO:0007669"/>
    <property type="project" value="InterPro"/>
</dbReference>
<dbReference type="PROSITE" id="PS00105">
    <property type="entry name" value="AA_TRANSFER_CLASS_1"/>
    <property type="match status" value="1"/>
</dbReference>
<evidence type="ECO:0000256" key="1">
    <source>
        <dbReference type="ARBA" id="ARBA00007441"/>
    </source>
</evidence>
<dbReference type="Pfam" id="PF00155">
    <property type="entry name" value="Aminotran_1_2"/>
    <property type="match status" value="1"/>
</dbReference>
<protein>
    <submittedName>
        <fullName evidence="4">Capreomycidine synthase</fullName>
    </submittedName>
</protein>
<dbReference type="AlphaFoldDB" id="A0A4T0VCA0"/>
<sequence>MVQIKPFVVEEWMDRLETTPGALNMAETCCESVSIQELTQLSTEKSAAGPLDITTRRMTYGAIYGSETTRQQIANLYDNDISGPLPSGQIILTQGAIVANFLTLFTLVGPKDHVVCVYPTYQQLYEVPRSLGADVTLWKLRSENGYIPDVRELESLVRDNTKMIIINNPNNPTGATIPMSVLENIVAFAKSRNIIVMADEVYRPLFHSLPEGESMPPSILSLGYARTISTGSMSKAFSLAGIRLGWIASRDLEVIEAVKNARNYTTISVSQLDDRVAGYALSDAVKPNLLKRNTDLARNNLELLDAFVRKHSLLCSWVKPTAGTTAMIRFEKNGKPVRDDEFCLEVLKETGVLIMPGSTCFGDGTDFEGHMRFGYVCRTEVLKAGLEKLGRYLENFSQVVA</sequence>
<evidence type="ECO:0000259" key="3">
    <source>
        <dbReference type="Pfam" id="PF00155"/>
    </source>
</evidence>